<comment type="caution">
    <text evidence="9">The sequence shown here is derived from an EMBL/GenBank/DDBJ whole genome shotgun (WGS) entry which is preliminary data.</text>
</comment>
<reference evidence="9 10" key="1">
    <citation type="submission" date="2022-11" db="EMBL/GenBank/DDBJ databases">
        <title>Draft genome sequence of Saccharopolyspora sp. WRP15-2 isolated from rhizosphere soils of wild rice in Thailand.</title>
        <authorList>
            <person name="Duangmal K."/>
            <person name="Kammanee S."/>
            <person name="Muangham S."/>
        </authorList>
    </citation>
    <scope>NUCLEOTIDE SEQUENCE [LARGE SCALE GENOMIC DNA]</scope>
    <source>
        <strain evidence="9 10">WRP15-2</strain>
    </source>
</reference>
<organism evidence="9 10">
    <name type="scientific">Saccharopolyspora oryzae</name>
    <dbReference type="NCBI Taxonomy" id="2997343"/>
    <lineage>
        <taxon>Bacteria</taxon>
        <taxon>Bacillati</taxon>
        <taxon>Actinomycetota</taxon>
        <taxon>Actinomycetes</taxon>
        <taxon>Pseudonocardiales</taxon>
        <taxon>Pseudonocardiaceae</taxon>
        <taxon>Saccharopolyspora</taxon>
    </lineage>
</organism>
<evidence type="ECO:0000313" key="9">
    <source>
        <dbReference type="EMBL" id="MDA3630487.1"/>
    </source>
</evidence>
<dbReference type="EMBL" id="JAQGLA010000103">
    <property type="protein sequence ID" value="MDA3630487.1"/>
    <property type="molecule type" value="Genomic_DNA"/>
</dbReference>
<keyword evidence="7" id="KW-0472">Membrane</keyword>
<proteinExistence type="predicted"/>
<name>A0ABT4V937_9PSEU</name>
<evidence type="ECO:0000256" key="3">
    <source>
        <dbReference type="ARBA" id="ARBA00022692"/>
    </source>
</evidence>
<evidence type="ECO:0000256" key="6">
    <source>
        <dbReference type="ARBA" id="ARBA00023010"/>
    </source>
</evidence>
<protein>
    <submittedName>
        <fullName evidence="9">Twin-arginine translocase TatA/TatE family subunit</fullName>
    </submittedName>
</protein>
<sequence length="117" mass="12928">MSLPHLAVLLVAGLFILGPERLPQTAAWAGRALRQVREHATGAQQRLQEEFGDDLREPLEQLREPLQQLNALRNADPRRAVVNYLLDDRADSHSTTPRSSPRGLGSGEKPPFDADAT</sequence>
<evidence type="ECO:0000256" key="1">
    <source>
        <dbReference type="ARBA" id="ARBA00004167"/>
    </source>
</evidence>
<keyword evidence="5" id="KW-1133">Transmembrane helix</keyword>
<dbReference type="Gene3D" id="1.20.5.3310">
    <property type="match status" value="1"/>
</dbReference>
<keyword evidence="6" id="KW-0811">Translocation</keyword>
<dbReference type="Pfam" id="PF02416">
    <property type="entry name" value="TatA_B_E"/>
    <property type="match status" value="1"/>
</dbReference>
<gene>
    <name evidence="9" type="ORF">OU415_34015</name>
</gene>
<dbReference type="InterPro" id="IPR003369">
    <property type="entry name" value="TatA/B/E"/>
</dbReference>
<evidence type="ECO:0000256" key="8">
    <source>
        <dbReference type="SAM" id="MobiDB-lite"/>
    </source>
</evidence>
<evidence type="ECO:0000313" key="10">
    <source>
        <dbReference type="Proteomes" id="UP001210380"/>
    </source>
</evidence>
<feature type="region of interest" description="Disordered" evidence="8">
    <location>
        <begin position="85"/>
        <end position="117"/>
    </location>
</feature>
<accession>A0ABT4V937</accession>
<dbReference type="Proteomes" id="UP001210380">
    <property type="component" value="Unassembled WGS sequence"/>
</dbReference>
<evidence type="ECO:0000256" key="4">
    <source>
        <dbReference type="ARBA" id="ARBA00022927"/>
    </source>
</evidence>
<dbReference type="RefSeq" id="WP_270953692.1">
    <property type="nucleotide sequence ID" value="NZ_JAQGLA010000103.1"/>
</dbReference>
<keyword evidence="10" id="KW-1185">Reference proteome</keyword>
<keyword evidence="4" id="KW-0653">Protein transport</keyword>
<evidence type="ECO:0000256" key="2">
    <source>
        <dbReference type="ARBA" id="ARBA00022448"/>
    </source>
</evidence>
<evidence type="ECO:0000256" key="7">
    <source>
        <dbReference type="ARBA" id="ARBA00023136"/>
    </source>
</evidence>
<keyword evidence="2" id="KW-0813">Transport</keyword>
<comment type="subcellular location">
    <subcellularLocation>
        <location evidence="1">Membrane</location>
        <topology evidence="1">Single-pass membrane protein</topology>
    </subcellularLocation>
</comment>
<keyword evidence="3" id="KW-0812">Transmembrane</keyword>
<evidence type="ECO:0000256" key="5">
    <source>
        <dbReference type="ARBA" id="ARBA00022989"/>
    </source>
</evidence>